<accession>A0A1M5VQG4</accession>
<gene>
    <name evidence="3" type="ORF">SAMN02745124_01794</name>
</gene>
<reference evidence="3 4" key="1">
    <citation type="submission" date="2016-11" db="EMBL/GenBank/DDBJ databases">
        <authorList>
            <person name="Jaros S."/>
            <person name="Januszkiewicz K."/>
            <person name="Wedrychowicz H."/>
        </authorList>
    </citation>
    <scope>NUCLEOTIDE SEQUENCE [LARGE SCALE GENOMIC DNA]</scope>
    <source>
        <strain evidence="3 4">DSM 9705</strain>
    </source>
</reference>
<protein>
    <submittedName>
        <fullName evidence="3">UDP-N-acetylglucosamine 2-epimerase (Non-hydrolysing)</fullName>
    </submittedName>
</protein>
<dbReference type="PANTHER" id="PTHR43174">
    <property type="entry name" value="UDP-N-ACETYLGLUCOSAMINE 2-EPIMERASE"/>
    <property type="match status" value="1"/>
</dbReference>
<dbReference type="GO" id="GO:0016853">
    <property type="term" value="F:isomerase activity"/>
    <property type="evidence" value="ECO:0007669"/>
    <property type="project" value="UniProtKB-KW"/>
</dbReference>
<organism evidence="3 4">
    <name type="scientific">Desulfofustis glycolicus DSM 9705</name>
    <dbReference type="NCBI Taxonomy" id="1121409"/>
    <lineage>
        <taxon>Bacteria</taxon>
        <taxon>Pseudomonadati</taxon>
        <taxon>Thermodesulfobacteriota</taxon>
        <taxon>Desulfobulbia</taxon>
        <taxon>Desulfobulbales</taxon>
        <taxon>Desulfocapsaceae</taxon>
        <taxon>Desulfofustis</taxon>
    </lineage>
</organism>
<name>A0A1M5VQG4_9BACT</name>
<dbReference type="SUPFAM" id="SSF53756">
    <property type="entry name" value="UDP-Glycosyltransferase/glycogen phosphorylase"/>
    <property type="match status" value="1"/>
</dbReference>
<dbReference type="Pfam" id="PF02350">
    <property type="entry name" value="Epimerase_2"/>
    <property type="match status" value="1"/>
</dbReference>
<sequence length="389" mass="43549">MTTLKIVSVVGARPNFMKIAPFIRAVEDWNKNDGVRIDHRLVHTGQHYDDNMSRAFFEALVIPEADINLGIGSGTHAEQVGQTMIAFEKVVRQFQPDWIVVVGDVNATCACSITAKKERVRLAHIEAGLRSGDMDMPEEINRLVTDRLSDLLFTPDRLSNDNLRREGVSEERIKFVGNIMIDTLEVQREKAKILSVAEIVSGNLKEGQDSKMNVLRGEKYSLLTLHRPSNVDDPQTFGEIVDLLTNELARDMPLLWTIHPRTEKQLKTFGLWIKVVSVDNVLALNPLGYHELLRLNMGATVVLTDSGGLQEECCVLGTPCLTLRRNTERPVTLQEHGGASILVGNDRDQIRRAYYKILQGGRTPSRPELWDGRTAPRIVEALVQKSSLG</sequence>
<evidence type="ECO:0000313" key="4">
    <source>
        <dbReference type="Proteomes" id="UP000184139"/>
    </source>
</evidence>
<evidence type="ECO:0000313" key="3">
    <source>
        <dbReference type="EMBL" id="SHH77173.1"/>
    </source>
</evidence>
<keyword evidence="1" id="KW-0413">Isomerase</keyword>
<evidence type="ECO:0000256" key="1">
    <source>
        <dbReference type="RuleBase" id="RU003513"/>
    </source>
</evidence>
<dbReference type="CDD" id="cd03786">
    <property type="entry name" value="GTB_UDP-GlcNAc_2-Epimerase"/>
    <property type="match status" value="1"/>
</dbReference>
<comment type="similarity">
    <text evidence="1">Belongs to the UDP-N-acetylglucosamine 2-epimerase family.</text>
</comment>
<dbReference type="AlphaFoldDB" id="A0A1M5VQG4"/>
<proteinExistence type="inferred from homology"/>
<dbReference type="NCBIfam" id="TIGR00236">
    <property type="entry name" value="wecB"/>
    <property type="match status" value="1"/>
</dbReference>
<dbReference type="Proteomes" id="UP000184139">
    <property type="component" value="Unassembled WGS sequence"/>
</dbReference>
<dbReference type="EMBL" id="FQXS01000009">
    <property type="protein sequence ID" value="SHH77173.1"/>
    <property type="molecule type" value="Genomic_DNA"/>
</dbReference>
<evidence type="ECO:0000259" key="2">
    <source>
        <dbReference type="Pfam" id="PF02350"/>
    </source>
</evidence>
<dbReference type="PANTHER" id="PTHR43174:SF1">
    <property type="entry name" value="UDP-N-ACETYLGLUCOSAMINE 2-EPIMERASE"/>
    <property type="match status" value="1"/>
</dbReference>
<dbReference type="STRING" id="1121409.SAMN02745124_01794"/>
<dbReference type="Gene3D" id="3.40.50.2000">
    <property type="entry name" value="Glycogen Phosphorylase B"/>
    <property type="match status" value="2"/>
</dbReference>
<dbReference type="RefSeq" id="WP_073375324.1">
    <property type="nucleotide sequence ID" value="NZ_FQXS01000009.1"/>
</dbReference>
<feature type="domain" description="UDP-N-acetylglucosamine 2-epimerase" evidence="2">
    <location>
        <begin position="36"/>
        <end position="382"/>
    </location>
</feature>
<keyword evidence="4" id="KW-1185">Reference proteome</keyword>
<dbReference type="InterPro" id="IPR003331">
    <property type="entry name" value="UDP_GlcNAc_Epimerase_2_dom"/>
</dbReference>
<dbReference type="InterPro" id="IPR029767">
    <property type="entry name" value="WecB-like"/>
</dbReference>